<comment type="catalytic activity">
    <reaction evidence="5 6">
        <text>O-phospho-L-threonyl-[protein] + H2O = L-threonyl-[protein] + phosphate</text>
        <dbReference type="Rhea" id="RHEA:47004"/>
        <dbReference type="Rhea" id="RHEA-COMP:11060"/>
        <dbReference type="Rhea" id="RHEA-COMP:11605"/>
        <dbReference type="ChEBI" id="CHEBI:15377"/>
        <dbReference type="ChEBI" id="CHEBI:30013"/>
        <dbReference type="ChEBI" id="CHEBI:43474"/>
        <dbReference type="ChEBI" id="CHEBI:61977"/>
        <dbReference type="EC" id="3.1.3.16"/>
    </reaction>
</comment>
<sequence>MSVTVREIMSAIKNLSLEPEAKRLQKIEQEIKDSCSSFVTEVEAKRALKNSPSNQKPKKGTGSNPRSCGHWYVRSRVCIVCKTKVEKREGRAFDYLVQGLQLSHEAVALTKRFTTKSYCVKERKLHLVLDLDHTLLHATNVSRLSKAEKYLIREAREVLRKIVVGEDSTEFLTKLRPFVHDFLKEANEMFTMYVYTMGTRDYAKALLELIDPEGDYFEGRVIKGDDSPYVKTLDLVWAEERGVLIVDDTASVWTHHKSNLVEISKYNYFRDDGQKDSKPYSEEKGDESESNGALANVLKLLREVHCEFFRVKKDQLESQDVRLLLKINRT</sequence>
<evidence type="ECO:0000256" key="6">
    <source>
        <dbReference type="RuleBase" id="RU366066"/>
    </source>
</evidence>
<dbReference type="eggNOG" id="KOG0323">
    <property type="taxonomic scope" value="Eukaryota"/>
</dbReference>
<evidence type="ECO:0000313" key="9">
    <source>
        <dbReference type="EMBL" id="ESQ27294.1"/>
    </source>
</evidence>
<feature type="domain" description="FCP1 homology" evidence="8">
    <location>
        <begin position="120"/>
        <end position="301"/>
    </location>
</feature>
<proteinExistence type="predicted"/>
<dbReference type="InterPro" id="IPR023214">
    <property type="entry name" value="HAD_sf"/>
</dbReference>
<dbReference type="PANTHER" id="PTHR23081:SF21">
    <property type="entry name" value="RNA POLYMERASE II C-TERMINAL DOMAIN PHOSPHATASE-LIKE-RELATED"/>
    <property type="match status" value="1"/>
</dbReference>
<gene>
    <name evidence="9" type="ORF">EUTSA_v10019698mg</name>
</gene>
<dbReference type="InterPro" id="IPR004274">
    <property type="entry name" value="FCP1_dom"/>
</dbReference>
<dbReference type="STRING" id="72664.V4K8E1"/>
<dbReference type="InterPro" id="IPR036412">
    <property type="entry name" value="HAD-like_sf"/>
</dbReference>
<accession>V4K8E1</accession>
<dbReference type="GO" id="GO:0008420">
    <property type="term" value="F:RNA polymerase II CTD heptapeptide repeat phosphatase activity"/>
    <property type="evidence" value="ECO:0007669"/>
    <property type="project" value="UniProtKB-UniRule"/>
</dbReference>
<dbReference type="Gene3D" id="3.40.50.1000">
    <property type="entry name" value="HAD superfamily/HAD-like"/>
    <property type="match status" value="1"/>
</dbReference>
<comment type="subcellular location">
    <subcellularLocation>
        <location evidence="1 6">Nucleus</location>
    </subcellularLocation>
</comment>
<dbReference type="Proteomes" id="UP000030689">
    <property type="component" value="Unassembled WGS sequence"/>
</dbReference>
<evidence type="ECO:0000259" key="8">
    <source>
        <dbReference type="PROSITE" id="PS50969"/>
    </source>
</evidence>
<feature type="region of interest" description="Disordered" evidence="7">
    <location>
        <begin position="47"/>
        <end position="66"/>
    </location>
</feature>
<keyword evidence="3 6" id="KW-0539">Nucleus</keyword>
<dbReference type="NCBIfam" id="TIGR02250">
    <property type="entry name" value="FCP1_euk"/>
    <property type="match status" value="1"/>
</dbReference>
<dbReference type="Gramene" id="ESQ27294">
    <property type="protein sequence ID" value="ESQ27294"/>
    <property type="gene ID" value="EUTSA_v10019698mg"/>
</dbReference>
<evidence type="ECO:0000256" key="1">
    <source>
        <dbReference type="ARBA" id="ARBA00004123"/>
    </source>
</evidence>
<dbReference type="GO" id="GO:0005634">
    <property type="term" value="C:nucleus"/>
    <property type="evidence" value="ECO:0007669"/>
    <property type="project" value="UniProtKB-SubCell"/>
</dbReference>
<evidence type="ECO:0000313" key="10">
    <source>
        <dbReference type="Proteomes" id="UP000030689"/>
    </source>
</evidence>
<evidence type="ECO:0000256" key="3">
    <source>
        <dbReference type="ARBA" id="ARBA00023242"/>
    </source>
</evidence>
<keyword evidence="2 6" id="KW-0378">Hydrolase</keyword>
<dbReference type="SMART" id="SM00577">
    <property type="entry name" value="CPDc"/>
    <property type="match status" value="1"/>
</dbReference>
<dbReference type="PANTHER" id="PTHR23081">
    <property type="entry name" value="RNA POLYMERASE II CTD PHOSPHATASE"/>
    <property type="match status" value="1"/>
</dbReference>
<evidence type="ECO:0000256" key="4">
    <source>
        <dbReference type="ARBA" id="ARBA00047761"/>
    </source>
</evidence>
<dbReference type="PROSITE" id="PS50969">
    <property type="entry name" value="FCP1"/>
    <property type="match status" value="1"/>
</dbReference>
<dbReference type="SUPFAM" id="SSF56784">
    <property type="entry name" value="HAD-like"/>
    <property type="match status" value="1"/>
</dbReference>
<dbReference type="EMBL" id="KI517953">
    <property type="protein sequence ID" value="ESQ27294.1"/>
    <property type="molecule type" value="Genomic_DNA"/>
</dbReference>
<keyword evidence="10" id="KW-1185">Reference proteome</keyword>
<dbReference type="OMA" id="CEFFRVK"/>
<dbReference type="CDD" id="cd07521">
    <property type="entry name" value="HAD_FCP1-like"/>
    <property type="match status" value="1"/>
</dbReference>
<reference evidence="9 10" key="1">
    <citation type="journal article" date="2013" name="Front. Plant Sci.">
        <title>The Reference Genome of the Halophytic Plant Eutrema salsugineum.</title>
        <authorList>
            <person name="Yang R."/>
            <person name="Jarvis D.E."/>
            <person name="Chen H."/>
            <person name="Beilstein M.A."/>
            <person name="Grimwood J."/>
            <person name="Jenkins J."/>
            <person name="Shu S."/>
            <person name="Prochnik S."/>
            <person name="Xin M."/>
            <person name="Ma C."/>
            <person name="Schmutz J."/>
            <person name="Wing R.A."/>
            <person name="Mitchell-Olds T."/>
            <person name="Schumaker K.S."/>
            <person name="Wang X."/>
        </authorList>
    </citation>
    <scope>NUCLEOTIDE SEQUENCE [LARGE SCALE GENOMIC DNA]</scope>
</reference>
<evidence type="ECO:0000256" key="5">
    <source>
        <dbReference type="ARBA" id="ARBA00048336"/>
    </source>
</evidence>
<dbReference type="InterPro" id="IPR011947">
    <property type="entry name" value="FCP1_euk"/>
</dbReference>
<dbReference type="InterPro" id="IPR039189">
    <property type="entry name" value="Fcp1"/>
</dbReference>
<dbReference type="KEGG" id="eus:EUTSA_v10019698mg"/>
<dbReference type="EC" id="3.1.3.16" evidence="6"/>
<evidence type="ECO:0000256" key="7">
    <source>
        <dbReference type="SAM" id="MobiDB-lite"/>
    </source>
</evidence>
<organism evidence="9 10">
    <name type="scientific">Eutrema salsugineum</name>
    <name type="common">Saltwater cress</name>
    <name type="synonym">Sisymbrium salsugineum</name>
    <dbReference type="NCBI Taxonomy" id="72664"/>
    <lineage>
        <taxon>Eukaryota</taxon>
        <taxon>Viridiplantae</taxon>
        <taxon>Streptophyta</taxon>
        <taxon>Embryophyta</taxon>
        <taxon>Tracheophyta</taxon>
        <taxon>Spermatophyta</taxon>
        <taxon>Magnoliopsida</taxon>
        <taxon>eudicotyledons</taxon>
        <taxon>Gunneridae</taxon>
        <taxon>Pentapetalae</taxon>
        <taxon>rosids</taxon>
        <taxon>malvids</taxon>
        <taxon>Brassicales</taxon>
        <taxon>Brassicaceae</taxon>
        <taxon>Eutremeae</taxon>
        <taxon>Eutrema</taxon>
    </lineage>
</organism>
<comment type="function">
    <text evidence="6">This promotes the activity of RNA polymerase II.</text>
</comment>
<protein>
    <recommendedName>
        <fullName evidence="6">RNA polymerase II C-terminal domain phosphatase-like</fullName>
        <ecNumber evidence="6">3.1.3.16</ecNumber>
    </recommendedName>
</protein>
<comment type="catalytic activity">
    <reaction evidence="4 6">
        <text>O-phospho-L-seryl-[protein] + H2O = L-seryl-[protein] + phosphate</text>
        <dbReference type="Rhea" id="RHEA:20629"/>
        <dbReference type="Rhea" id="RHEA-COMP:9863"/>
        <dbReference type="Rhea" id="RHEA-COMP:11604"/>
        <dbReference type="ChEBI" id="CHEBI:15377"/>
        <dbReference type="ChEBI" id="CHEBI:29999"/>
        <dbReference type="ChEBI" id="CHEBI:43474"/>
        <dbReference type="ChEBI" id="CHEBI:83421"/>
        <dbReference type="EC" id="3.1.3.16"/>
    </reaction>
</comment>
<evidence type="ECO:0000256" key="2">
    <source>
        <dbReference type="ARBA" id="ARBA00022801"/>
    </source>
</evidence>
<dbReference type="AlphaFoldDB" id="V4K8E1"/>
<dbReference type="Pfam" id="PF03031">
    <property type="entry name" value="NIF"/>
    <property type="match status" value="1"/>
</dbReference>
<feature type="compositionally biased region" description="Polar residues" evidence="7">
    <location>
        <begin position="50"/>
        <end position="66"/>
    </location>
</feature>
<name>V4K8E1_EUTSA</name>